<dbReference type="Proteomes" id="UP000677436">
    <property type="component" value="Chromosome"/>
</dbReference>
<dbReference type="EMBL" id="AP024601">
    <property type="protein sequence ID" value="BCU81864.1"/>
    <property type="molecule type" value="Genomic_DNA"/>
</dbReference>
<evidence type="ECO:0000313" key="1">
    <source>
        <dbReference type="EMBL" id="BCU81864.1"/>
    </source>
</evidence>
<keyword evidence="2" id="KW-1185">Reference proteome</keyword>
<dbReference type="InterPro" id="IPR026838">
    <property type="entry name" value="YheC/D"/>
</dbReference>
<name>A0A8D5UGK1_9BACL</name>
<organism evidence="1 2">
    <name type="scientific">Polycladomyces abyssicola</name>
    <dbReference type="NCBI Taxonomy" id="1125966"/>
    <lineage>
        <taxon>Bacteria</taxon>
        <taxon>Bacillati</taxon>
        <taxon>Bacillota</taxon>
        <taxon>Bacilli</taxon>
        <taxon>Bacillales</taxon>
        <taxon>Thermoactinomycetaceae</taxon>
        <taxon>Polycladomyces</taxon>
    </lineage>
</organism>
<dbReference type="SUPFAM" id="SSF56059">
    <property type="entry name" value="Glutathione synthetase ATP-binding domain-like"/>
    <property type="match status" value="1"/>
</dbReference>
<dbReference type="KEGG" id="pabs:JIR001_16470"/>
<protein>
    <recommendedName>
        <fullName evidence="3">YheC/YheD family protein</fullName>
    </recommendedName>
</protein>
<accession>A0A8D5UGK1</accession>
<proteinExistence type="predicted"/>
<dbReference type="AlphaFoldDB" id="A0A8D5UGK1"/>
<sequence length="195" mass="22548">MRIEKREDGQYEYSYFRKILVQGLKKDFSDLYPVIKSFFGEDLLLMQHGIRTVQIGGRNVDMRATLQRNGKGEVEINSIAVRLGVKGCPITSTRSGSKVLCLDDFLKKFGKHFPNTTRNKMDKFLIKVYKCIERSYGPFGEMGIDFTLDEKGQLYLIESNSKPAKDSLYKTYDKETIHKAFLNPLNYAKFLARFQ</sequence>
<dbReference type="Gene3D" id="3.30.470.20">
    <property type="entry name" value="ATP-grasp fold, B domain"/>
    <property type="match status" value="1"/>
</dbReference>
<evidence type="ECO:0000313" key="2">
    <source>
        <dbReference type="Proteomes" id="UP000677436"/>
    </source>
</evidence>
<gene>
    <name evidence="1" type="ORF">JIR001_16470</name>
</gene>
<evidence type="ECO:0008006" key="3">
    <source>
        <dbReference type="Google" id="ProtNLM"/>
    </source>
</evidence>
<reference evidence="1" key="1">
    <citation type="journal article" date="2013" name="Int. J. Syst. Evol. Microbiol.">
        <title>Polycladomyces abyssicola gen. nov., sp. nov., a thermophilic filamentous bacterium isolated from hemipelagic sediment.</title>
        <authorList>
            <person name="Tsubouchi T."/>
            <person name="Shimane Y."/>
            <person name="Mori K."/>
            <person name="Usui K."/>
            <person name="Hiraki T."/>
            <person name="Tame A."/>
            <person name="Uematsu K."/>
            <person name="Maruyama T."/>
            <person name="Hatada Y."/>
        </authorList>
    </citation>
    <scope>NUCLEOTIDE SEQUENCE</scope>
    <source>
        <strain evidence="1">JIR-001</strain>
    </source>
</reference>
<reference evidence="1" key="2">
    <citation type="journal article" date="2021" name="Microbiol. Resour. Announc.">
        <title>Complete Genome Sequence of Polycladomyces abyssicola JIR-001T, Isolated from Hemipelagic Sediment in Deep Seawater.</title>
        <authorList>
            <person name="Tsubouchi T."/>
            <person name="Kaneko Y."/>
        </authorList>
    </citation>
    <scope>NUCLEOTIDE SEQUENCE</scope>
    <source>
        <strain evidence="1">JIR-001</strain>
    </source>
</reference>
<dbReference type="Pfam" id="PF14398">
    <property type="entry name" value="ATPgrasp_YheCD"/>
    <property type="match status" value="1"/>
</dbReference>